<reference evidence="1 2" key="1">
    <citation type="journal article" date="2012" name="Science">
        <title>The Paleozoic origin of enzymatic lignin decomposition reconstructed from 31 fungal genomes.</title>
        <authorList>
            <person name="Floudas D."/>
            <person name="Binder M."/>
            <person name="Riley R."/>
            <person name="Barry K."/>
            <person name="Blanchette R.A."/>
            <person name="Henrissat B."/>
            <person name="Martinez A.T."/>
            <person name="Otillar R."/>
            <person name="Spatafora J.W."/>
            <person name="Yadav J.S."/>
            <person name="Aerts A."/>
            <person name="Benoit I."/>
            <person name="Boyd A."/>
            <person name="Carlson A."/>
            <person name="Copeland A."/>
            <person name="Coutinho P.M."/>
            <person name="de Vries R.P."/>
            <person name="Ferreira P."/>
            <person name="Findley K."/>
            <person name="Foster B."/>
            <person name="Gaskell J."/>
            <person name="Glotzer D."/>
            <person name="Gorecki P."/>
            <person name="Heitman J."/>
            <person name="Hesse C."/>
            <person name="Hori C."/>
            <person name="Igarashi K."/>
            <person name="Jurgens J.A."/>
            <person name="Kallen N."/>
            <person name="Kersten P."/>
            <person name="Kohler A."/>
            <person name="Kuees U."/>
            <person name="Kumar T.K.A."/>
            <person name="Kuo A."/>
            <person name="LaButti K."/>
            <person name="Larrondo L.F."/>
            <person name="Lindquist E."/>
            <person name="Ling A."/>
            <person name="Lombard V."/>
            <person name="Lucas S."/>
            <person name="Lundell T."/>
            <person name="Martin R."/>
            <person name="McLaughlin D.J."/>
            <person name="Morgenstern I."/>
            <person name="Morin E."/>
            <person name="Murat C."/>
            <person name="Nagy L.G."/>
            <person name="Nolan M."/>
            <person name="Ohm R.A."/>
            <person name="Patyshakuliyeva A."/>
            <person name="Rokas A."/>
            <person name="Ruiz-Duenas F.J."/>
            <person name="Sabat G."/>
            <person name="Salamov A."/>
            <person name="Samejima M."/>
            <person name="Schmutz J."/>
            <person name="Slot J.C."/>
            <person name="St John F."/>
            <person name="Stenlid J."/>
            <person name="Sun H."/>
            <person name="Sun S."/>
            <person name="Syed K."/>
            <person name="Tsang A."/>
            <person name="Wiebenga A."/>
            <person name="Young D."/>
            <person name="Pisabarro A."/>
            <person name="Eastwood D.C."/>
            <person name="Martin F."/>
            <person name="Cullen D."/>
            <person name="Grigoriev I.V."/>
            <person name="Hibbett D.S."/>
        </authorList>
    </citation>
    <scope>NUCLEOTIDE SEQUENCE [LARGE SCALE GENOMIC DNA]</scope>
    <source>
        <strain evidence="1 2">MD-104</strain>
    </source>
</reference>
<protein>
    <submittedName>
        <fullName evidence="1">Uncharacterized protein</fullName>
    </submittedName>
</protein>
<sequence>DLHAAYSKLLYTLFPTDTDFTVVPQHTPELHEESTGHEVTGFLVVLEVSLENRPVLILELKPPRDLQYVSSREAADREKFNIASAI</sequence>
<name>A0A2H3K622_WOLCO</name>
<dbReference type="AlphaFoldDB" id="A0A2H3K622"/>
<accession>A0A2H3K622</accession>
<proteinExistence type="predicted"/>
<evidence type="ECO:0000313" key="2">
    <source>
        <dbReference type="Proteomes" id="UP000218811"/>
    </source>
</evidence>
<organism evidence="1 2">
    <name type="scientific">Wolfiporia cocos (strain MD-104)</name>
    <name type="common">Brown rot fungus</name>
    <dbReference type="NCBI Taxonomy" id="742152"/>
    <lineage>
        <taxon>Eukaryota</taxon>
        <taxon>Fungi</taxon>
        <taxon>Dikarya</taxon>
        <taxon>Basidiomycota</taxon>
        <taxon>Agaricomycotina</taxon>
        <taxon>Agaricomycetes</taxon>
        <taxon>Polyporales</taxon>
        <taxon>Phaeolaceae</taxon>
        <taxon>Wolfiporia</taxon>
    </lineage>
</organism>
<dbReference type="STRING" id="742152.A0A2H3K622"/>
<dbReference type="OrthoDB" id="3218552at2759"/>
<feature type="non-terminal residue" evidence="1">
    <location>
        <position position="1"/>
    </location>
</feature>
<keyword evidence="2" id="KW-1185">Reference proteome</keyword>
<evidence type="ECO:0000313" key="1">
    <source>
        <dbReference type="EMBL" id="PCH44514.1"/>
    </source>
</evidence>
<dbReference type="Proteomes" id="UP000218811">
    <property type="component" value="Unassembled WGS sequence"/>
</dbReference>
<gene>
    <name evidence="1" type="ORF">WOLCODRAFT_76327</name>
</gene>
<dbReference type="EMBL" id="KB468157">
    <property type="protein sequence ID" value="PCH44514.1"/>
    <property type="molecule type" value="Genomic_DNA"/>
</dbReference>